<gene>
    <name evidence="1" type="ORF">Amon02_000712300</name>
</gene>
<protein>
    <submittedName>
        <fullName evidence="1">Unnamed protein product</fullName>
    </submittedName>
</protein>
<comment type="caution">
    <text evidence="1">The sequence shown here is derived from an EMBL/GenBank/DDBJ whole genome shotgun (WGS) entry which is preliminary data.</text>
</comment>
<evidence type="ECO:0000313" key="2">
    <source>
        <dbReference type="Proteomes" id="UP001165064"/>
    </source>
</evidence>
<keyword evidence="2" id="KW-1185">Reference proteome</keyword>
<name>A0ACB5TBK1_AMBMO</name>
<sequence>MLNANSALLNELQIVSNELAESISREMRLEDSLKAQNLVQSSLIDRSHRASEISKMANELVEERKKRRTAEELLLRQSHGNAGSGGQLKELSYENSALKNKITDLNDLLSLRNSTIDMLRVENDELKEKLQGLIVAHKSLTHDTIPHLKNQLEILEFSSSYNKDTDEQLQALRTENAELKKQLVEVDDIADLRTQKESLRDALKNLKREKESDTRMYTERIRALEDKLAAVLY</sequence>
<dbReference type="Proteomes" id="UP001165064">
    <property type="component" value="Unassembled WGS sequence"/>
</dbReference>
<accession>A0ACB5TBK1</accession>
<dbReference type="EMBL" id="BSXS01005802">
    <property type="protein sequence ID" value="GME84820.1"/>
    <property type="molecule type" value="Genomic_DNA"/>
</dbReference>
<organism evidence="1 2">
    <name type="scientific">Ambrosiozyma monospora</name>
    <name type="common">Yeast</name>
    <name type="synonym">Endomycopsis monosporus</name>
    <dbReference type="NCBI Taxonomy" id="43982"/>
    <lineage>
        <taxon>Eukaryota</taxon>
        <taxon>Fungi</taxon>
        <taxon>Dikarya</taxon>
        <taxon>Ascomycota</taxon>
        <taxon>Saccharomycotina</taxon>
        <taxon>Pichiomycetes</taxon>
        <taxon>Pichiales</taxon>
        <taxon>Pichiaceae</taxon>
        <taxon>Ambrosiozyma</taxon>
    </lineage>
</organism>
<proteinExistence type="predicted"/>
<reference evidence="1" key="1">
    <citation type="submission" date="2023-04" db="EMBL/GenBank/DDBJ databases">
        <title>Ambrosiozyma monospora NBRC 10751.</title>
        <authorList>
            <person name="Ichikawa N."/>
            <person name="Sato H."/>
            <person name="Tonouchi N."/>
        </authorList>
    </citation>
    <scope>NUCLEOTIDE SEQUENCE</scope>
    <source>
        <strain evidence="1">NBRC 10751</strain>
    </source>
</reference>
<evidence type="ECO:0000313" key="1">
    <source>
        <dbReference type="EMBL" id="GME84820.1"/>
    </source>
</evidence>